<dbReference type="GO" id="GO:0043571">
    <property type="term" value="P:maintenance of CRISPR repeat elements"/>
    <property type="evidence" value="ECO:0007669"/>
    <property type="project" value="InterPro"/>
</dbReference>
<dbReference type="Pfam" id="PF09704">
    <property type="entry name" value="Cas_Cas5d"/>
    <property type="match status" value="1"/>
</dbReference>
<protein>
    <submittedName>
        <fullName evidence="2">CRISPR-associated protein Cas5</fullName>
    </submittedName>
</protein>
<organism evidence="2 3">
    <name type="scientific">Clostridium beijerinckii</name>
    <name type="common">Clostridium MP</name>
    <dbReference type="NCBI Taxonomy" id="1520"/>
    <lineage>
        <taxon>Bacteria</taxon>
        <taxon>Bacillati</taxon>
        <taxon>Bacillota</taxon>
        <taxon>Clostridia</taxon>
        <taxon>Eubacteriales</taxon>
        <taxon>Clostridiaceae</taxon>
        <taxon>Clostridium</taxon>
    </lineage>
</organism>
<reference evidence="2" key="2">
    <citation type="journal article" date="2022" name="Nat. Biotechnol.">
        <title>Carbon-negative production of acetone and isopropanol by gas fermentation at industrial pilot scale.</title>
        <authorList>
            <person name="Liew F.E."/>
            <person name="Nogle R."/>
            <person name="Abdalla T."/>
            <person name="Rasor B.J."/>
            <person name="Canter C."/>
            <person name="Jensen R.O."/>
            <person name="Wang L."/>
            <person name="Strutz J."/>
            <person name="Chirania P."/>
            <person name="De Tissera S."/>
            <person name="Mueller A.P."/>
            <person name="Ruan Z."/>
            <person name="Gao A."/>
            <person name="Tran L."/>
            <person name="Engle N.L."/>
            <person name="Bromley J.C."/>
            <person name="Daniell J."/>
            <person name="Conrado R."/>
            <person name="Tschaplinski T.J."/>
            <person name="Giannone R.J."/>
            <person name="Hettich R.L."/>
            <person name="Karim A.S."/>
            <person name="Simpson S.D."/>
            <person name="Brown S.D."/>
            <person name="Leang C."/>
            <person name="Jewett M.C."/>
            <person name="Kopke M."/>
        </authorList>
    </citation>
    <scope>NUCLEOTIDE SEQUENCE</scope>
    <source>
        <strain evidence="2">DJ015</strain>
    </source>
</reference>
<dbReference type="RefSeq" id="WP_171780580.1">
    <property type="nucleotide sequence ID" value="NZ_JABAGV010000083.1"/>
</dbReference>
<keyword evidence="1" id="KW-0051">Antiviral defense</keyword>
<evidence type="ECO:0000256" key="1">
    <source>
        <dbReference type="ARBA" id="ARBA00023118"/>
    </source>
</evidence>
<comment type="caution">
    <text evidence="2">The sequence shown here is derived from an EMBL/GenBank/DDBJ whole genome shotgun (WGS) entry which is preliminary data.</text>
</comment>
<name>A0AAW3WEK8_CLOBE</name>
<dbReference type="NCBIfam" id="TIGR02593">
    <property type="entry name" value="CRISPR_cas5"/>
    <property type="match status" value="1"/>
</dbReference>
<sequence length="244" mass="28183">MKRAIRLEIYQNLVNYKKPTSFQLKETYPLPPPSTVIGMVHFACDYKEYIPMQVAIQGKYHSKINDLYTRYEFAAASYEDGRHNVKLDSSTENKSYGMMRGISTTELLVDNILVLYICPDDQGRVEEIYNAFLCPREYLSLGRREDIVQVNSVEITEIEEVELDDDVTLKYDAYIPVKLLKETNSNATIYNLTKDYELKTIKKGVQVRNWNKVKVAHCVEGKTVIDEGTKVIREISDKSVLFLI</sequence>
<dbReference type="Gene3D" id="3.30.70.2660">
    <property type="match status" value="1"/>
</dbReference>
<evidence type="ECO:0000313" key="2">
    <source>
        <dbReference type="EMBL" id="MBC2477262.1"/>
    </source>
</evidence>
<dbReference type="InterPro" id="IPR013422">
    <property type="entry name" value="CRISPR-assoc_prot_Cas5_N"/>
</dbReference>
<reference evidence="2" key="1">
    <citation type="submission" date="2020-04" db="EMBL/GenBank/DDBJ databases">
        <authorList>
            <person name="Brown S."/>
        </authorList>
    </citation>
    <scope>NUCLEOTIDE SEQUENCE</scope>
    <source>
        <strain evidence="2">DJ015</strain>
    </source>
</reference>
<dbReference type="AlphaFoldDB" id="A0AAW3WEK8"/>
<dbReference type="Proteomes" id="UP001194098">
    <property type="component" value="Unassembled WGS sequence"/>
</dbReference>
<dbReference type="EMBL" id="JABAGV010000083">
    <property type="protein sequence ID" value="MBC2477262.1"/>
    <property type="molecule type" value="Genomic_DNA"/>
</dbReference>
<gene>
    <name evidence="2" type="primary">cas5</name>
    <name evidence="2" type="ORF">HGI39_21665</name>
</gene>
<dbReference type="InterPro" id="IPR021124">
    <property type="entry name" value="CRISPR-assoc_prot_Cas5"/>
</dbReference>
<proteinExistence type="predicted"/>
<dbReference type="GO" id="GO:0051607">
    <property type="term" value="P:defense response to virus"/>
    <property type="evidence" value="ECO:0007669"/>
    <property type="project" value="UniProtKB-KW"/>
</dbReference>
<accession>A0AAW3WEK8</accession>
<evidence type="ECO:0000313" key="3">
    <source>
        <dbReference type="Proteomes" id="UP001194098"/>
    </source>
</evidence>